<protein>
    <submittedName>
        <fullName evidence="1">Uncharacterized protein</fullName>
    </submittedName>
</protein>
<proteinExistence type="predicted"/>
<evidence type="ECO:0000313" key="1">
    <source>
        <dbReference type="EMBL" id="GIX89452.1"/>
    </source>
</evidence>
<gene>
    <name evidence="1" type="ORF">CDAR_176191</name>
</gene>
<dbReference type="EMBL" id="BPLQ01002182">
    <property type="protein sequence ID" value="GIX89452.1"/>
    <property type="molecule type" value="Genomic_DNA"/>
</dbReference>
<dbReference type="Proteomes" id="UP001054837">
    <property type="component" value="Unassembled WGS sequence"/>
</dbReference>
<organism evidence="1 2">
    <name type="scientific">Caerostris darwini</name>
    <dbReference type="NCBI Taxonomy" id="1538125"/>
    <lineage>
        <taxon>Eukaryota</taxon>
        <taxon>Metazoa</taxon>
        <taxon>Ecdysozoa</taxon>
        <taxon>Arthropoda</taxon>
        <taxon>Chelicerata</taxon>
        <taxon>Arachnida</taxon>
        <taxon>Araneae</taxon>
        <taxon>Araneomorphae</taxon>
        <taxon>Entelegynae</taxon>
        <taxon>Araneoidea</taxon>
        <taxon>Araneidae</taxon>
        <taxon>Caerostris</taxon>
    </lineage>
</organism>
<sequence length="103" mass="12108">MTFEDFSQMIFFIDFLSAEEKVKNKATQLFELEEVMIFPTNRPSAKQRKKNIHILSVIIEIKRTKPNEVVTSSICKLLRISFKKNSERKTFSTSKSHSSYTER</sequence>
<accession>A0AAV4NWZ6</accession>
<keyword evidence="2" id="KW-1185">Reference proteome</keyword>
<name>A0AAV4NWZ6_9ARAC</name>
<evidence type="ECO:0000313" key="2">
    <source>
        <dbReference type="Proteomes" id="UP001054837"/>
    </source>
</evidence>
<dbReference type="AlphaFoldDB" id="A0AAV4NWZ6"/>
<comment type="caution">
    <text evidence="1">The sequence shown here is derived from an EMBL/GenBank/DDBJ whole genome shotgun (WGS) entry which is preliminary data.</text>
</comment>
<reference evidence="1 2" key="1">
    <citation type="submission" date="2021-06" db="EMBL/GenBank/DDBJ databases">
        <title>Caerostris darwini draft genome.</title>
        <authorList>
            <person name="Kono N."/>
            <person name="Arakawa K."/>
        </authorList>
    </citation>
    <scope>NUCLEOTIDE SEQUENCE [LARGE SCALE GENOMIC DNA]</scope>
</reference>